<comment type="caution">
    <text evidence="1">The sequence shown here is derived from an EMBL/GenBank/DDBJ whole genome shotgun (WGS) entry which is preliminary data.</text>
</comment>
<evidence type="ECO:0000313" key="2">
    <source>
        <dbReference type="Proteomes" id="UP000234323"/>
    </source>
</evidence>
<gene>
    <name evidence="1" type="ORF">RhiirA4_478741</name>
</gene>
<evidence type="ECO:0000313" key="1">
    <source>
        <dbReference type="EMBL" id="PKY57583.1"/>
    </source>
</evidence>
<sequence>MLVLWAKRLIDFFNILPKQQFLPDQLKLDLNKDAQKDEEKLEKIMFFNDEWKLIKDLLNLLSIFEDITRLLNGAKYCTISLMYPAIAALISSIKPGTQSSSNFKLNFQDNLTENLSDSLMKKLLF</sequence>
<protein>
    <submittedName>
        <fullName evidence="1">Uncharacterized protein</fullName>
    </submittedName>
</protein>
<keyword evidence="2" id="KW-1185">Reference proteome</keyword>
<name>A0A2I1HFB3_9GLOM</name>
<dbReference type="AlphaFoldDB" id="A0A2I1HFB3"/>
<dbReference type="VEuPathDB" id="FungiDB:FUN_000608"/>
<dbReference type="Proteomes" id="UP000234323">
    <property type="component" value="Unassembled WGS sequence"/>
</dbReference>
<proteinExistence type="predicted"/>
<accession>A0A2I1HFB3</accession>
<dbReference type="EMBL" id="LLXI01002605">
    <property type="protein sequence ID" value="PKY57583.1"/>
    <property type="molecule type" value="Genomic_DNA"/>
</dbReference>
<dbReference type="OrthoDB" id="2430528at2759"/>
<organism evidence="1 2">
    <name type="scientific">Rhizophagus irregularis</name>
    <dbReference type="NCBI Taxonomy" id="588596"/>
    <lineage>
        <taxon>Eukaryota</taxon>
        <taxon>Fungi</taxon>
        <taxon>Fungi incertae sedis</taxon>
        <taxon>Mucoromycota</taxon>
        <taxon>Glomeromycotina</taxon>
        <taxon>Glomeromycetes</taxon>
        <taxon>Glomerales</taxon>
        <taxon>Glomeraceae</taxon>
        <taxon>Rhizophagus</taxon>
    </lineage>
</organism>
<reference evidence="1 2" key="1">
    <citation type="submission" date="2015-10" db="EMBL/GenBank/DDBJ databases">
        <title>Genome analyses suggest a sexual origin of heterokaryosis in a supposedly ancient asexual fungus.</title>
        <authorList>
            <person name="Ropars J."/>
            <person name="Sedzielewska K."/>
            <person name="Noel J."/>
            <person name="Charron P."/>
            <person name="Farinelli L."/>
            <person name="Marton T."/>
            <person name="Kruger M."/>
            <person name="Pelin A."/>
            <person name="Brachmann A."/>
            <person name="Corradi N."/>
        </authorList>
    </citation>
    <scope>NUCLEOTIDE SEQUENCE [LARGE SCALE GENOMIC DNA]</scope>
    <source>
        <strain evidence="1 2">A4</strain>
    </source>
</reference>